<name>A0ABU9DXZ0_9BACL</name>
<dbReference type="EC" id="6.3.4.19" evidence="8"/>
<keyword evidence="4 8" id="KW-0819">tRNA processing</keyword>
<dbReference type="SUPFAM" id="SSF56037">
    <property type="entry name" value="PheT/TilS domain"/>
    <property type="match status" value="1"/>
</dbReference>
<dbReference type="Proteomes" id="UP001469365">
    <property type="component" value="Unassembled WGS sequence"/>
</dbReference>
<dbReference type="GO" id="GO:0032267">
    <property type="term" value="F:tRNA(Ile)-lysidine synthase activity"/>
    <property type="evidence" value="ECO:0007669"/>
    <property type="project" value="UniProtKB-EC"/>
</dbReference>
<comment type="subcellular location">
    <subcellularLocation>
        <location evidence="1 8">Cytoplasm</location>
    </subcellularLocation>
</comment>
<dbReference type="InterPro" id="IPR012094">
    <property type="entry name" value="tRNA_Ile_lys_synt"/>
</dbReference>
<evidence type="ECO:0000256" key="5">
    <source>
        <dbReference type="ARBA" id="ARBA00022741"/>
    </source>
</evidence>
<dbReference type="SUPFAM" id="SSF82829">
    <property type="entry name" value="MesJ substrate recognition domain-like"/>
    <property type="match status" value="1"/>
</dbReference>
<evidence type="ECO:0000313" key="11">
    <source>
        <dbReference type="Proteomes" id="UP001469365"/>
    </source>
</evidence>
<dbReference type="Pfam" id="PF01171">
    <property type="entry name" value="ATP_bind_3"/>
    <property type="match status" value="1"/>
</dbReference>
<keyword evidence="5 8" id="KW-0547">Nucleotide-binding</keyword>
<evidence type="ECO:0000256" key="3">
    <source>
        <dbReference type="ARBA" id="ARBA00022598"/>
    </source>
</evidence>
<comment type="function">
    <text evidence="8">Ligates lysine onto the cytidine present at position 34 of the AUA codon-specific tRNA(Ile) that contains the anticodon CAU, in an ATP-dependent manner. Cytidine is converted to lysidine, thus changing the amino acid specificity of the tRNA from methionine to isoleucine.</text>
</comment>
<dbReference type="Gene3D" id="1.20.59.20">
    <property type="match status" value="1"/>
</dbReference>
<evidence type="ECO:0000256" key="4">
    <source>
        <dbReference type="ARBA" id="ARBA00022694"/>
    </source>
</evidence>
<dbReference type="HAMAP" id="MF_01161">
    <property type="entry name" value="tRNA_Ile_lys_synt"/>
    <property type="match status" value="1"/>
</dbReference>
<dbReference type="EMBL" id="JBBPCC010000040">
    <property type="protein sequence ID" value="MEK8133002.1"/>
    <property type="molecule type" value="Genomic_DNA"/>
</dbReference>
<keyword evidence="11" id="KW-1185">Reference proteome</keyword>
<keyword evidence="6 8" id="KW-0067">ATP-binding</keyword>
<sequence>MEAGWALRTKVERFISEQSLLTEGDSVVIAVSGGPDSVALLHLLFALSGSWGWTLTAAHVDHGYRGEESAEEAEFVRSLAAEWGVGFRMVKLDMPAYLAHYGGNSQAAARNLRYDFLHRVAEETGAQRIALAHHADDQAETVLMRLLRGTGPSGLAGIPLRRMEGKTELVRPLLRIYKTDLIAYCRDVGLPYRTDSSNLETKYFRNQLRLDVLPYLSTYQDRLPESLNRLAEMAAAEDDLLTEQTRELFEAHVTAADGIFSWSAGWFAALHVALQRRLIKLILRYLAQDTECADYQRIERIRSAAARVQAANLRISVDSALMLSREYDRVMLHTMVLPPAPYAYEVAVGQTELSIAETGVLMKFHWVHRGDAVPPCPEGAVRAEFDGLDMSWPLLIRSRQPGDRMAPYGLNGSKKVKDMFIDAKVPARIRERIPVVADGSGRILWLPGVRRSSLAMVREESERRLVMELQADFNLQ</sequence>
<dbReference type="InterPro" id="IPR012795">
    <property type="entry name" value="tRNA_Ile_lys_synt_N"/>
</dbReference>
<dbReference type="PANTHER" id="PTHR43033:SF1">
    <property type="entry name" value="TRNA(ILE)-LYSIDINE SYNTHASE-RELATED"/>
    <property type="match status" value="1"/>
</dbReference>
<comment type="catalytic activity">
    <reaction evidence="7 8">
        <text>cytidine(34) in tRNA(Ile2) + L-lysine + ATP = lysidine(34) in tRNA(Ile2) + AMP + diphosphate + H(+)</text>
        <dbReference type="Rhea" id="RHEA:43744"/>
        <dbReference type="Rhea" id="RHEA-COMP:10625"/>
        <dbReference type="Rhea" id="RHEA-COMP:10670"/>
        <dbReference type="ChEBI" id="CHEBI:15378"/>
        <dbReference type="ChEBI" id="CHEBI:30616"/>
        <dbReference type="ChEBI" id="CHEBI:32551"/>
        <dbReference type="ChEBI" id="CHEBI:33019"/>
        <dbReference type="ChEBI" id="CHEBI:82748"/>
        <dbReference type="ChEBI" id="CHEBI:83665"/>
        <dbReference type="ChEBI" id="CHEBI:456215"/>
        <dbReference type="EC" id="6.3.4.19"/>
    </reaction>
</comment>
<dbReference type="SUPFAM" id="SSF52402">
    <property type="entry name" value="Adenine nucleotide alpha hydrolases-like"/>
    <property type="match status" value="1"/>
</dbReference>
<dbReference type="SMART" id="SM00977">
    <property type="entry name" value="TilS_C"/>
    <property type="match status" value="1"/>
</dbReference>
<comment type="caution">
    <text evidence="10">The sequence shown here is derived from an EMBL/GenBank/DDBJ whole genome shotgun (WGS) entry which is preliminary data.</text>
</comment>
<dbReference type="InterPro" id="IPR012796">
    <property type="entry name" value="Lysidine-tRNA-synth_C"/>
</dbReference>
<evidence type="ECO:0000256" key="2">
    <source>
        <dbReference type="ARBA" id="ARBA00022490"/>
    </source>
</evidence>
<evidence type="ECO:0000256" key="6">
    <source>
        <dbReference type="ARBA" id="ARBA00022840"/>
    </source>
</evidence>
<dbReference type="Gene3D" id="3.40.50.620">
    <property type="entry name" value="HUPs"/>
    <property type="match status" value="1"/>
</dbReference>
<dbReference type="CDD" id="cd01992">
    <property type="entry name" value="TilS_N"/>
    <property type="match status" value="1"/>
</dbReference>
<dbReference type="InterPro" id="IPR014729">
    <property type="entry name" value="Rossmann-like_a/b/a_fold"/>
</dbReference>
<evidence type="ECO:0000256" key="1">
    <source>
        <dbReference type="ARBA" id="ARBA00004496"/>
    </source>
</evidence>
<dbReference type="NCBIfam" id="TIGR02432">
    <property type="entry name" value="lysidine_TilS_N"/>
    <property type="match status" value="1"/>
</dbReference>
<evidence type="ECO:0000259" key="9">
    <source>
        <dbReference type="SMART" id="SM00977"/>
    </source>
</evidence>
<feature type="binding site" evidence="8">
    <location>
        <begin position="32"/>
        <end position="37"/>
    </location>
    <ligand>
        <name>ATP</name>
        <dbReference type="ChEBI" id="CHEBI:30616"/>
    </ligand>
</feature>
<organism evidence="10 11">
    <name type="scientific">Paenibacillus filicis</name>
    <dbReference type="NCBI Taxonomy" id="669464"/>
    <lineage>
        <taxon>Bacteria</taxon>
        <taxon>Bacillati</taxon>
        <taxon>Bacillota</taxon>
        <taxon>Bacilli</taxon>
        <taxon>Bacillales</taxon>
        <taxon>Paenibacillaceae</taxon>
        <taxon>Paenibacillus</taxon>
    </lineage>
</organism>
<gene>
    <name evidence="8 10" type="primary">tilS</name>
    <name evidence="10" type="ORF">WMW72_34495</name>
</gene>
<comment type="similarity">
    <text evidence="8">Belongs to the tRNA(Ile)-lysidine synthase family.</text>
</comment>
<evidence type="ECO:0000256" key="7">
    <source>
        <dbReference type="ARBA" id="ARBA00048539"/>
    </source>
</evidence>
<dbReference type="NCBIfam" id="TIGR02433">
    <property type="entry name" value="lysidine_TilS_C"/>
    <property type="match status" value="1"/>
</dbReference>
<dbReference type="Pfam" id="PF11734">
    <property type="entry name" value="TilS_C"/>
    <property type="match status" value="1"/>
</dbReference>
<dbReference type="PANTHER" id="PTHR43033">
    <property type="entry name" value="TRNA(ILE)-LYSIDINE SYNTHASE-RELATED"/>
    <property type="match status" value="1"/>
</dbReference>
<keyword evidence="2 8" id="KW-0963">Cytoplasm</keyword>
<keyword evidence="3 8" id="KW-0436">Ligase</keyword>
<evidence type="ECO:0000256" key="8">
    <source>
        <dbReference type="HAMAP-Rule" id="MF_01161"/>
    </source>
</evidence>
<reference evidence="10 11" key="1">
    <citation type="submission" date="2024-04" db="EMBL/GenBank/DDBJ databases">
        <title>draft genome sequnece of Paenibacillus filicis.</title>
        <authorList>
            <person name="Kim D.-U."/>
        </authorList>
    </citation>
    <scope>NUCLEOTIDE SEQUENCE [LARGE SCALE GENOMIC DNA]</scope>
    <source>
        <strain evidence="10 11">KACC14197</strain>
    </source>
</reference>
<dbReference type="InterPro" id="IPR011063">
    <property type="entry name" value="TilS/TtcA_N"/>
</dbReference>
<comment type="domain">
    <text evidence="8">The N-terminal region contains the highly conserved SGGXDS motif, predicted to be a P-loop motif involved in ATP binding.</text>
</comment>
<proteinExistence type="inferred from homology"/>
<dbReference type="RefSeq" id="WP_341420131.1">
    <property type="nucleotide sequence ID" value="NZ_JBBPCC010000040.1"/>
</dbReference>
<protein>
    <recommendedName>
        <fullName evidence="8">tRNA(Ile)-lysidine synthase</fullName>
        <ecNumber evidence="8">6.3.4.19</ecNumber>
    </recommendedName>
    <alternativeName>
        <fullName evidence="8">tRNA(Ile)-2-lysyl-cytidine synthase</fullName>
    </alternativeName>
    <alternativeName>
        <fullName evidence="8">tRNA(Ile)-lysidine synthetase</fullName>
    </alternativeName>
</protein>
<evidence type="ECO:0000313" key="10">
    <source>
        <dbReference type="EMBL" id="MEK8133002.1"/>
    </source>
</evidence>
<accession>A0ABU9DXZ0</accession>
<feature type="domain" description="Lysidine-tRNA(Ile) synthetase C-terminal" evidence="9">
    <location>
        <begin position="394"/>
        <end position="467"/>
    </location>
</feature>